<organism evidence="9 10">
    <name type="scientific">Gossypium hirsutum</name>
    <name type="common">Upland cotton</name>
    <name type="synonym">Gossypium mexicanum</name>
    <dbReference type="NCBI Taxonomy" id="3635"/>
    <lineage>
        <taxon>Eukaryota</taxon>
        <taxon>Viridiplantae</taxon>
        <taxon>Streptophyta</taxon>
        <taxon>Embryophyta</taxon>
        <taxon>Tracheophyta</taxon>
        <taxon>Spermatophyta</taxon>
        <taxon>Magnoliopsida</taxon>
        <taxon>eudicotyledons</taxon>
        <taxon>Gunneridae</taxon>
        <taxon>Pentapetalae</taxon>
        <taxon>rosids</taxon>
        <taxon>malvids</taxon>
        <taxon>Malvales</taxon>
        <taxon>Malvaceae</taxon>
        <taxon>Malvoideae</taxon>
        <taxon>Gossypium</taxon>
    </lineage>
</organism>
<evidence type="ECO:0000313" key="9">
    <source>
        <dbReference type="Proteomes" id="UP000818029"/>
    </source>
</evidence>
<evidence type="ECO:0000256" key="7">
    <source>
        <dbReference type="SAM" id="MobiDB-lite"/>
    </source>
</evidence>
<feature type="repeat" description="WD" evidence="6">
    <location>
        <begin position="214"/>
        <end position="256"/>
    </location>
</feature>
<evidence type="ECO:0000256" key="1">
    <source>
        <dbReference type="ARBA" id="ARBA00004906"/>
    </source>
</evidence>
<dbReference type="Proteomes" id="UP000818029">
    <property type="component" value="Chromosome A11"/>
</dbReference>
<reference evidence="9" key="1">
    <citation type="journal article" date="2020" name="Nat. Genet.">
        <title>Genomic diversifications of five Gossypium allopolyploid species and their impact on cotton improvement.</title>
        <authorList>
            <person name="Chen Z.J."/>
            <person name="Sreedasyam A."/>
            <person name="Ando A."/>
            <person name="Song Q."/>
            <person name="De Santiago L.M."/>
            <person name="Hulse-Kemp A.M."/>
            <person name="Ding M."/>
            <person name="Ye W."/>
            <person name="Kirkbride R.C."/>
            <person name="Jenkins J."/>
            <person name="Plott C."/>
            <person name="Lovell J."/>
            <person name="Lin Y.M."/>
            <person name="Vaughn R."/>
            <person name="Liu B."/>
            <person name="Simpson S."/>
            <person name="Scheffler B.E."/>
            <person name="Wen L."/>
            <person name="Saski C.A."/>
            <person name="Grover C.E."/>
            <person name="Hu G."/>
            <person name="Conover J.L."/>
            <person name="Carlson J.W."/>
            <person name="Shu S."/>
            <person name="Boston L.B."/>
            <person name="Williams M."/>
            <person name="Peterson D.G."/>
            <person name="McGee K."/>
            <person name="Jones D.C."/>
            <person name="Wendel J.F."/>
            <person name="Stelly D.M."/>
            <person name="Grimwood J."/>
            <person name="Schmutz J."/>
        </authorList>
    </citation>
    <scope>NUCLEOTIDE SEQUENCE [LARGE SCALE GENOMIC DNA]</scope>
    <source>
        <strain evidence="9">cv. TM-1</strain>
    </source>
</reference>
<comment type="similarity">
    <text evidence="5">Belongs to the WD repeat cdt2 family.</text>
</comment>
<dbReference type="InterPro" id="IPR051865">
    <property type="entry name" value="WD-repeat_CDT2_adapter"/>
</dbReference>
<gene>
    <name evidence="10" type="primary">LOC107924380</name>
</gene>
<dbReference type="InterPro" id="IPR020472">
    <property type="entry name" value="WD40_PAC1"/>
</dbReference>
<dbReference type="GO" id="GO:0030674">
    <property type="term" value="F:protein-macromolecule adaptor activity"/>
    <property type="evidence" value="ECO:0007669"/>
    <property type="project" value="TreeGrafter"/>
</dbReference>
<dbReference type="InterPro" id="IPR015943">
    <property type="entry name" value="WD40/YVTN_repeat-like_dom_sf"/>
</dbReference>
<dbReference type="SMART" id="SM00320">
    <property type="entry name" value="WD40"/>
    <property type="match status" value="6"/>
</dbReference>
<dbReference type="Gene3D" id="2.130.10.10">
    <property type="entry name" value="YVTN repeat-like/Quinoprotein amine dehydrogenase"/>
    <property type="match status" value="3"/>
</dbReference>
<evidence type="ECO:0000256" key="3">
    <source>
        <dbReference type="ARBA" id="ARBA00022737"/>
    </source>
</evidence>
<dbReference type="PANTHER" id="PTHR22852:SF0">
    <property type="entry name" value="DENTICLELESS PROTEIN HOMOLOG"/>
    <property type="match status" value="1"/>
</dbReference>
<dbReference type="InterPro" id="IPR036322">
    <property type="entry name" value="WD40_repeat_dom_sf"/>
</dbReference>
<dbReference type="InterPro" id="IPR019775">
    <property type="entry name" value="WD40_repeat_CS"/>
</dbReference>
<dbReference type="KEGG" id="ghi:107924380"/>
<keyword evidence="3" id="KW-0677">Repeat</keyword>
<evidence type="ECO:0000256" key="6">
    <source>
        <dbReference type="PROSITE-ProRule" id="PRU00221"/>
    </source>
</evidence>
<dbReference type="PRINTS" id="PR00320">
    <property type="entry name" value="GPROTEINBRPT"/>
</dbReference>
<keyword evidence="8" id="KW-0812">Transmembrane</keyword>
<proteinExistence type="inferred from homology"/>
<dbReference type="RefSeq" id="XP_016710291.2">
    <property type="nucleotide sequence ID" value="XM_016854802.2"/>
</dbReference>
<feature type="compositionally biased region" description="Polar residues" evidence="7">
    <location>
        <begin position="555"/>
        <end position="564"/>
    </location>
</feature>
<accession>A0A1U8L6R8</accession>
<keyword evidence="9" id="KW-1185">Reference proteome</keyword>
<evidence type="ECO:0000256" key="8">
    <source>
        <dbReference type="SAM" id="Phobius"/>
    </source>
</evidence>
<keyword evidence="8" id="KW-0472">Membrane</keyword>
<dbReference type="SUPFAM" id="SSF50978">
    <property type="entry name" value="WD40 repeat-like"/>
    <property type="match status" value="1"/>
</dbReference>
<dbReference type="GeneID" id="107924380"/>
<dbReference type="PROSITE" id="PS00678">
    <property type="entry name" value="WD_REPEATS_1"/>
    <property type="match status" value="1"/>
</dbReference>
<dbReference type="Pfam" id="PF00400">
    <property type="entry name" value="WD40"/>
    <property type="match status" value="4"/>
</dbReference>
<protein>
    <submittedName>
        <fullName evidence="10">Denticleless protein homolog A</fullName>
    </submittedName>
</protein>
<reference evidence="10" key="2">
    <citation type="submission" date="2025-08" db="UniProtKB">
        <authorList>
            <consortium name="RefSeq"/>
        </authorList>
    </citation>
    <scope>IDENTIFICATION</scope>
</reference>
<feature type="repeat" description="WD" evidence="6">
    <location>
        <begin position="392"/>
        <end position="413"/>
    </location>
</feature>
<dbReference type="InterPro" id="IPR001680">
    <property type="entry name" value="WD40_rpt"/>
</dbReference>
<feature type="transmembrane region" description="Helical" evidence="8">
    <location>
        <begin position="6"/>
        <end position="28"/>
    </location>
</feature>
<keyword evidence="4" id="KW-0833">Ubl conjugation pathway</keyword>
<evidence type="ECO:0000256" key="2">
    <source>
        <dbReference type="ARBA" id="ARBA00022574"/>
    </source>
</evidence>
<feature type="repeat" description="WD" evidence="6">
    <location>
        <begin position="172"/>
        <end position="213"/>
    </location>
</feature>
<feature type="region of interest" description="Disordered" evidence="7">
    <location>
        <begin position="525"/>
        <end position="565"/>
    </location>
</feature>
<dbReference type="AlphaFoldDB" id="A0A1U8L6R8"/>
<keyword evidence="2 6" id="KW-0853">WD repeat</keyword>
<keyword evidence="8" id="KW-1133">Transmembrane helix</keyword>
<dbReference type="PANTHER" id="PTHR22852">
    <property type="entry name" value="LETHAL 2 DENTICLELESS PROTEIN RETINOIC ACID-REGULATED NUCLEAR MATRIX-ASSOCIATED PROTEIN"/>
    <property type="match status" value="1"/>
</dbReference>
<dbReference type="PROSITE" id="PS50294">
    <property type="entry name" value="WD_REPEATS_REGION"/>
    <property type="match status" value="3"/>
</dbReference>
<dbReference type="PROSITE" id="PS50082">
    <property type="entry name" value="WD_REPEATS_2"/>
    <property type="match status" value="4"/>
</dbReference>
<name>A0A1U8L6R8_GOSHI</name>
<evidence type="ECO:0000256" key="5">
    <source>
        <dbReference type="ARBA" id="ARBA00038344"/>
    </source>
</evidence>
<dbReference type="GO" id="GO:0043161">
    <property type="term" value="P:proteasome-mediated ubiquitin-dependent protein catabolic process"/>
    <property type="evidence" value="ECO:0007669"/>
    <property type="project" value="TreeGrafter"/>
</dbReference>
<comment type="pathway">
    <text evidence="1">Protein modification; protein ubiquitination.</text>
</comment>
<sequence length="579" mass="64109">MEAPCHAGGSTICFSIVWLAMALCGAPLRVFSRIRRRETAGKLRKKKFEISRQLKPWPNIPSRKKRRRNANRFVNFPIFFHGIRSRELSSFRVRKRAWIDELASDFTEIGAIENNVLETPPLAVSFCKASKNSHIFAVPDEAGYVNLFDSRRELSSAASYHENAEKARIDDWLAHQNAIFDVCWIKEDTHILTASGDQTIKVWDAQDKKCAGVLMGHTGSVKCLSSHPTNSDLVLSGSRDGSFAIWDLRCKSNSKSRCDEVCHPSTSMVKGAHLSSQARRGRHGKAAAASITSVIYLKDEISIATSGAADSVVKFWDTRNLKSNVTQACPHPESSTQKGISSLSQDLKGVFLTACCMDNRIYLYNVLQLDKGPIHTFSGCQIESFYVKATISPDGDHVLSGSSDGDAYIWKVNKPLAEPIILKGHKGEVTAVDWCLSEVGKIATSADDFTVRLWNIEPRYCSSTRLPSSVRRRVMAVPSAESSKLLVNETVEPMDQIKQPGTCSSYSSDEALQIYSSSPATASLLRTPEAQKKKFPSTSDSNETFEKTPEAAMRSPTSVLNPPSSLKRKTIRDYFLAIQ</sequence>
<evidence type="ECO:0000313" key="10">
    <source>
        <dbReference type="RefSeq" id="XP_016710291.2"/>
    </source>
</evidence>
<dbReference type="SMR" id="A0A1U8L6R8"/>
<evidence type="ECO:0000256" key="4">
    <source>
        <dbReference type="ARBA" id="ARBA00022786"/>
    </source>
</evidence>
<dbReference type="GO" id="GO:0005634">
    <property type="term" value="C:nucleus"/>
    <property type="evidence" value="ECO:0007669"/>
    <property type="project" value="TreeGrafter"/>
</dbReference>
<feature type="repeat" description="WD" evidence="6">
    <location>
        <begin position="422"/>
        <end position="464"/>
    </location>
</feature>